<proteinExistence type="predicted"/>
<dbReference type="PROSITE" id="PS00477">
    <property type="entry name" value="ALPHA_2_MACROGLOBULIN"/>
    <property type="match status" value="1"/>
</dbReference>
<gene>
    <name evidence="3" type="ORF">GPUH_LOCUS4213</name>
</gene>
<keyword evidence="1" id="KW-1015">Disulfide bond</keyword>
<dbReference type="OrthoDB" id="5859012at2759"/>
<evidence type="ECO:0000313" key="3">
    <source>
        <dbReference type="EMBL" id="VDK43328.1"/>
    </source>
</evidence>
<dbReference type="PANTHER" id="PTHR11412">
    <property type="entry name" value="MACROGLOBULIN / COMPLEMENT"/>
    <property type="match status" value="1"/>
</dbReference>
<reference evidence="3 4" key="2">
    <citation type="submission" date="2018-11" db="EMBL/GenBank/DDBJ databases">
        <authorList>
            <consortium name="Pathogen Informatics"/>
        </authorList>
    </citation>
    <scope>NUCLEOTIDE SEQUENCE [LARGE SCALE GENOMIC DNA]</scope>
</reference>
<name>A0A183D672_9BILA</name>
<keyword evidence="4" id="KW-1185">Reference proteome</keyword>
<feature type="domain" description="Alpha-macroglobulin-like TED" evidence="2">
    <location>
        <begin position="43"/>
        <end position="113"/>
    </location>
</feature>
<dbReference type="SUPFAM" id="SSF48239">
    <property type="entry name" value="Terpenoid cyclases/Protein prenyltransferases"/>
    <property type="match status" value="1"/>
</dbReference>
<dbReference type="InterPro" id="IPR008930">
    <property type="entry name" value="Terpenoid_cyclase/PrenylTrfase"/>
</dbReference>
<evidence type="ECO:0000259" key="2">
    <source>
        <dbReference type="Pfam" id="PF07678"/>
    </source>
</evidence>
<protein>
    <submittedName>
        <fullName evidence="5">Alpha-macroglobulin-like TED domain-containing protein</fullName>
    </submittedName>
</protein>
<dbReference type="PANTHER" id="PTHR11412:SF175">
    <property type="entry name" value="TEP (THIOLESTER CONTAINING PROTEIN)"/>
    <property type="match status" value="1"/>
</dbReference>
<dbReference type="Pfam" id="PF07678">
    <property type="entry name" value="TED_complement"/>
    <property type="match status" value="2"/>
</dbReference>
<dbReference type="InterPro" id="IPR047565">
    <property type="entry name" value="Alpha-macroglob_thiol-ester_cl"/>
</dbReference>
<dbReference type="AlphaFoldDB" id="A0A183D672"/>
<reference evidence="5" key="1">
    <citation type="submission" date="2016-06" db="UniProtKB">
        <authorList>
            <consortium name="WormBaseParasite"/>
        </authorList>
    </citation>
    <scope>IDENTIFICATION</scope>
</reference>
<dbReference type="EMBL" id="UYRT01007753">
    <property type="protein sequence ID" value="VDK43328.1"/>
    <property type="molecule type" value="Genomic_DNA"/>
</dbReference>
<dbReference type="GO" id="GO:0005615">
    <property type="term" value="C:extracellular space"/>
    <property type="evidence" value="ECO:0007669"/>
    <property type="project" value="InterPro"/>
</dbReference>
<dbReference type="SMART" id="SM01419">
    <property type="entry name" value="Thiol-ester_cl"/>
    <property type="match status" value="1"/>
</dbReference>
<organism evidence="5">
    <name type="scientific">Gongylonema pulchrum</name>
    <dbReference type="NCBI Taxonomy" id="637853"/>
    <lineage>
        <taxon>Eukaryota</taxon>
        <taxon>Metazoa</taxon>
        <taxon>Ecdysozoa</taxon>
        <taxon>Nematoda</taxon>
        <taxon>Chromadorea</taxon>
        <taxon>Rhabditida</taxon>
        <taxon>Spirurina</taxon>
        <taxon>Spiruromorpha</taxon>
        <taxon>Spiruroidea</taxon>
        <taxon>Gongylonematidae</taxon>
        <taxon>Gongylonema</taxon>
    </lineage>
</organism>
<evidence type="ECO:0000256" key="1">
    <source>
        <dbReference type="ARBA" id="ARBA00023157"/>
    </source>
</evidence>
<dbReference type="Gene3D" id="1.50.10.20">
    <property type="match status" value="2"/>
</dbReference>
<dbReference type="WBParaSite" id="GPUH_0000422001-mRNA-1">
    <property type="protein sequence ID" value="GPUH_0000422001-mRNA-1"/>
    <property type="gene ID" value="GPUH_0000422001"/>
</dbReference>
<accession>A0A183D672</accession>
<dbReference type="InterPro" id="IPR019742">
    <property type="entry name" value="MacrogloblnA2_CS"/>
</dbReference>
<feature type="domain" description="Alpha-macroglobulin-like TED" evidence="2">
    <location>
        <begin position="1"/>
        <end position="41"/>
    </location>
</feature>
<dbReference type="InterPro" id="IPR011626">
    <property type="entry name" value="Alpha-macroglobulin_TED"/>
</dbReference>
<dbReference type="Proteomes" id="UP000271098">
    <property type="component" value="Unassembled WGS sequence"/>
</dbReference>
<dbReference type="InterPro" id="IPR050473">
    <property type="entry name" value="A2M/Complement_sys"/>
</dbReference>
<evidence type="ECO:0000313" key="5">
    <source>
        <dbReference type="WBParaSite" id="GPUH_0000422001-mRNA-1"/>
    </source>
</evidence>
<evidence type="ECO:0000313" key="4">
    <source>
        <dbReference type="Proteomes" id="UP000271098"/>
    </source>
</evidence>
<sequence>MGPILANIDTLVRMPYGCGEQNMINFVPNIVVIGYLKATKQGAFVVRSFKQAQRFIFIDEHILQKSIAFLNAQQQQENGAFAERGEIHHKAMQGGASEGGIPLTAYVFVALLENGV</sequence>